<evidence type="ECO:0000256" key="1">
    <source>
        <dbReference type="SAM" id="MobiDB-lite"/>
    </source>
</evidence>
<keyword evidence="4" id="KW-1185">Reference proteome</keyword>
<comment type="caution">
    <text evidence="3">The sequence shown here is derived from an EMBL/GenBank/DDBJ whole genome shotgun (WGS) entry which is preliminary data.</text>
</comment>
<feature type="non-terminal residue" evidence="3">
    <location>
        <position position="1"/>
    </location>
</feature>
<keyword evidence="2" id="KW-1133">Transmembrane helix</keyword>
<feature type="transmembrane region" description="Helical" evidence="2">
    <location>
        <begin position="71"/>
        <end position="89"/>
    </location>
</feature>
<accession>A0AAE0BLD4</accession>
<evidence type="ECO:0000313" key="4">
    <source>
        <dbReference type="Proteomes" id="UP001190700"/>
    </source>
</evidence>
<evidence type="ECO:0000256" key="2">
    <source>
        <dbReference type="SAM" id="Phobius"/>
    </source>
</evidence>
<dbReference type="AlphaFoldDB" id="A0AAE0BLD4"/>
<organism evidence="3 4">
    <name type="scientific">Cymbomonas tetramitiformis</name>
    <dbReference type="NCBI Taxonomy" id="36881"/>
    <lineage>
        <taxon>Eukaryota</taxon>
        <taxon>Viridiplantae</taxon>
        <taxon>Chlorophyta</taxon>
        <taxon>Pyramimonadophyceae</taxon>
        <taxon>Pyramimonadales</taxon>
        <taxon>Pyramimonadaceae</taxon>
        <taxon>Cymbomonas</taxon>
    </lineage>
</organism>
<keyword evidence="2" id="KW-0812">Transmembrane</keyword>
<feature type="region of interest" description="Disordered" evidence="1">
    <location>
        <begin position="376"/>
        <end position="400"/>
    </location>
</feature>
<keyword evidence="2" id="KW-0472">Membrane</keyword>
<reference evidence="3 4" key="1">
    <citation type="journal article" date="2015" name="Genome Biol. Evol.">
        <title>Comparative Genomics of a Bacterivorous Green Alga Reveals Evolutionary Causalities and Consequences of Phago-Mixotrophic Mode of Nutrition.</title>
        <authorList>
            <person name="Burns J.A."/>
            <person name="Paasch A."/>
            <person name="Narechania A."/>
            <person name="Kim E."/>
        </authorList>
    </citation>
    <scope>NUCLEOTIDE SEQUENCE [LARGE SCALE GENOMIC DNA]</scope>
    <source>
        <strain evidence="3 4">PLY_AMNH</strain>
    </source>
</reference>
<gene>
    <name evidence="3" type="ORF">CYMTET_51347</name>
</gene>
<evidence type="ECO:0000313" key="3">
    <source>
        <dbReference type="EMBL" id="KAK3238651.1"/>
    </source>
</evidence>
<dbReference type="Proteomes" id="UP001190700">
    <property type="component" value="Unassembled WGS sequence"/>
</dbReference>
<proteinExistence type="predicted"/>
<sequence length="512" mass="58472">RSALPEDNDGLVAYFEKFNLVEWMGSLDRWVALLQAAWVFFAMAHLLVVMRGQGTLTVIVDATWSSLITQLNLIPFYVCLLSYAVVFNLCMGPKHEAFTTLNKSLMKMSLFAYVGDFDQNDWNMHEAWESKALEYTGEKIFSLTFLCLYYFMLSQLQFALVLDAAYLGWAEAPPDISEKTIHKELLKIAQRCALRRFGRWPSADHLIWLLRVLHLQDQKTEDRCFQYSSKQSMLQILKRFSVLLKEQESAPRHIDVGGRDLALEELAAILQHRAESCAMRRQKTLMQRATRGVKAQPRGSMSFRRYLVPRERMHAEEPVDNDLELLSQYFVIPSLQSTVMPMASEGPMPQMDMPAVSQRPKGAPERELAARIITRFGTDQPDEGQSDDAPSASSQRREQLRQRLDLVTSNNAAPFSTMMLVTSSSQSCSVALLRPPRRALIRIAHNHASVLQPLGKAWLPSWHQFPISEQNLLRTSFRRGEYRLEAFSLEQHHCSTAIMLPGRCGNYLALPK</sequence>
<dbReference type="EMBL" id="LGRX02034154">
    <property type="protein sequence ID" value="KAK3238651.1"/>
    <property type="molecule type" value="Genomic_DNA"/>
</dbReference>
<feature type="transmembrane region" description="Helical" evidence="2">
    <location>
        <begin position="30"/>
        <end position="50"/>
    </location>
</feature>
<protein>
    <submittedName>
        <fullName evidence="3">Uncharacterized protein</fullName>
    </submittedName>
</protein>
<name>A0AAE0BLD4_9CHLO</name>